<comment type="caution">
    <text evidence="1">The sequence shown here is derived from an EMBL/GenBank/DDBJ whole genome shotgun (WGS) entry which is preliminary data.</text>
</comment>
<evidence type="ECO:0000313" key="1">
    <source>
        <dbReference type="EMBL" id="NMQ29837.1"/>
    </source>
</evidence>
<dbReference type="SUPFAM" id="SSF53649">
    <property type="entry name" value="Alkaline phosphatase-like"/>
    <property type="match status" value="1"/>
</dbReference>
<proteinExistence type="predicted"/>
<protein>
    <submittedName>
        <fullName evidence="1">Uncharacterized protein</fullName>
    </submittedName>
</protein>
<organism evidence="1 2">
    <name type="scientific">Candidatus Accumulibacter phosphatis</name>
    <dbReference type="NCBI Taxonomy" id="327160"/>
    <lineage>
        <taxon>Bacteria</taxon>
        <taxon>Pseudomonadati</taxon>
        <taxon>Pseudomonadota</taxon>
        <taxon>Betaproteobacteria</taxon>
        <taxon>Candidatus Accumulibacter</taxon>
    </lineage>
</organism>
<name>A0ABX1TZX9_9PROT</name>
<reference evidence="1 2" key="1">
    <citation type="submission" date="2019-03" db="EMBL/GenBank/DDBJ databases">
        <title>Metabolic reconstructions from genomes of highly enriched 'Candidatus Accumulibacter' and 'Candidatus Competibacter' bioreactor populations.</title>
        <authorList>
            <person name="Annavajhala M.K."/>
            <person name="Welles L."/>
            <person name="Abbas B."/>
            <person name="Sorokin D."/>
            <person name="Park H."/>
            <person name="Van Loosdrecht M."/>
            <person name="Chandran K."/>
        </authorList>
    </citation>
    <scope>NUCLEOTIDE SEQUENCE [LARGE SCALE GENOMIC DNA]</scope>
    <source>
        <strain evidence="1 2">SBR_S</strain>
    </source>
</reference>
<dbReference type="EMBL" id="SPMY01000073">
    <property type="protein sequence ID" value="NMQ29837.1"/>
    <property type="molecule type" value="Genomic_DNA"/>
</dbReference>
<evidence type="ECO:0000313" key="2">
    <source>
        <dbReference type="Proteomes" id="UP000749010"/>
    </source>
</evidence>
<dbReference type="Gene3D" id="3.40.720.10">
    <property type="entry name" value="Alkaline Phosphatase, subunit A"/>
    <property type="match status" value="1"/>
</dbReference>
<accession>A0ABX1TZX9</accession>
<keyword evidence="2" id="KW-1185">Reference proteome</keyword>
<dbReference type="Proteomes" id="UP000749010">
    <property type="component" value="Unassembled WGS sequence"/>
</dbReference>
<dbReference type="InterPro" id="IPR017850">
    <property type="entry name" value="Alkaline_phosphatase_core_sf"/>
</dbReference>
<sequence length="138" mass="15171">MICPRILRRIFAESSAPESSDDGWDKYRERTFARAKARGCIPQDAQLAPCPASMASWGSIPAAERAFQRRLMEVFAGFAEHADYKAGKGIAEIERQGKLDNTLIFYIWGGKGSSSEGLYGSISEQLAQNGIPTRISNP</sequence>
<gene>
    <name evidence="1" type="ORF">E4Q23_19965</name>
</gene>